<dbReference type="Pfam" id="PF03865">
    <property type="entry name" value="ShlB"/>
    <property type="match status" value="1"/>
</dbReference>
<dbReference type="Gene3D" id="2.40.160.50">
    <property type="entry name" value="membrane protein fhac: a member of the omp85/tpsb transporter family"/>
    <property type="match status" value="1"/>
</dbReference>
<dbReference type="Pfam" id="PF08479">
    <property type="entry name" value="POTRA_2"/>
    <property type="match status" value="1"/>
</dbReference>
<keyword evidence="2 5" id="KW-0812">Transmembrane</keyword>
<evidence type="ECO:0000256" key="5">
    <source>
        <dbReference type="SAM" id="Phobius"/>
    </source>
</evidence>
<evidence type="ECO:0000259" key="6">
    <source>
        <dbReference type="Pfam" id="PF03865"/>
    </source>
</evidence>
<comment type="caution">
    <text evidence="8">The sequence shown here is derived from an EMBL/GenBank/DDBJ whole genome shotgun (WGS) entry which is preliminary data.</text>
</comment>
<dbReference type="Proteomes" id="UP001476950">
    <property type="component" value="Unassembled WGS sequence"/>
</dbReference>
<dbReference type="EMBL" id="JAMPLM010000024">
    <property type="protein sequence ID" value="MEP1060950.1"/>
    <property type="molecule type" value="Genomic_DNA"/>
</dbReference>
<evidence type="ECO:0000313" key="8">
    <source>
        <dbReference type="EMBL" id="MEP1060950.1"/>
    </source>
</evidence>
<sequence>MRTTEHAPFSPLIQPPGMTLAIPLHPAPTPISLSDRLKIVGLIALTGTLGIGVVLLGRALWQADIEETLLPLPSETDQGTQPTSLRDRVPVLMPTPVSISPPESRQIVPSKSDRQPRSQPQSSTVHASYGFRTISQPATIVANPIPTPASEPQQTAALAPQAATAPSQATVRSRSPLDIIAALLQPPQSTTASNVASSLQPNAVTRSSNASRNQEQPSLAPVPQPVPGSEAAITPAQPSDSNLAATPAPESGTAIAPVQPGDSTTAPTSESGTAIVPAQPSDNKPTATPVPASETTAIAKPPVLQDEIYVDRLQITGNTRFSQQQLAAVVQTAIAGGAAPSPANSDPMVIKRTLTPAELVQASEAITELYTKNGYITSGAYVPAEVLNGATPEIRVVEGKLEAINVEVLPPKFLWFGQPLSQNYVRGRLSQAIRLPLQIDQLADAVKWLEQDALIDSISTTLAPGTTTGRSILNVQVQQAVPFKASVSVDNGRAPSVGRLRQQISVSQVNLLGLGDRLQAGYNRSEGSNGWDVGYSLPINASNGTLSFNYSSNRGRVIEAPFQDLDIKSRSQNYDVSFRQPLKQTATEEFALTLRGTHYRNEGVFLETFNNGVPLPFPAQGSDLNGVTSVTALRIGQEWLKRSDRDVISLQSEFSVGINAIGATILDIPPDGRFFAWQGRGFWVHSFAPDTLLALKAQVQLVDRPLVPVEQISLGGIDTVRGYRTSTLLADTGWFASAEAYLPILRVPKLRGVLQVVPFFDLAQGKNRGDAQPSPNKLASLGIGLQWRMGDKFRARLDWGFPLINATAENGRSLKENLFFSIVFTP</sequence>
<reference evidence="8 9" key="1">
    <citation type="submission" date="2022-04" db="EMBL/GenBank/DDBJ databases">
        <title>Positive selection, recombination, and allopatry shape intraspecific diversity of widespread and dominant cyanobacteria.</title>
        <authorList>
            <person name="Wei J."/>
            <person name="Shu W."/>
            <person name="Hu C."/>
        </authorList>
    </citation>
    <scope>NUCLEOTIDE SEQUENCE [LARGE SCALE GENOMIC DNA]</scope>
    <source>
        <strain evidence="8 9">AS-A4</strain>
    </source>
</reference>
<evidence type="ECO:0000256" key="2">
    <source>
        <dbReference type="ARBA" id="ARBA00022692"/>
    </source>
</evidence>
<feature type="region of interest" description="Disordered" evidence="4">
    <location>
        <begin position="190"/>
        <end position="299"/>
    </location>
</feature>
<dbReference type="InterPro" id="IPR013686">
    <property type="entry name" value="Polypept-transport_assoc_ShlB"/>
</dbReference>
<feature type="domain" description="Haemolysin activator HlyB C-terminal" evidence="6">
    <location>
        <begin position="469"/>
        <end position="786"/>
    </location>
</feature>
<keyword evidence="5" id="KW-0472">Membrane</keyword>
<keyword evidence="5" id="KW-1133">Transmembrane helix</keyword>
<organism evidence="8 9">
    <name type="scientific">Stenomitos frigidus AS-A4</name>
    <dbReference type="NCBI Taxonomy" id="2933935"/>
    <lineage>
        <taxon>Bacteria</taxon>
        <taxon>Bacillati</taxon>
        <taxon>Cyanobacteriota</taxon>
        <taxon>Cyanophyceae</taxon>
        <taxon>Leptolyngbyales</taxon>
        <taxon>Leptolyngbyaceae</taxon>
        <taxon>Stenomitos</taxon>
    </lineage>
</organism>
<dbReference type="RefSeq" id="WP_190446648.1">
    <property type="nucleotide sequence ID" value="NZ_JAMPLM010000024.1"/>
</dbReference>
<dbReference type="PANTHER" id="PTHR34597:SF3">
    <property type="entry name" value="OUTER MEMBRANE TRANSPORTER CDIB"/>
    <property type="match status" value="1"/>
</dbReference>
<evidence type="ECO:0000256" key="4">
    <source>
        <dbReference type="SAM" id="MobiDB-lite"/>
    </source>
</evidence>
<evidence type="ECO:0000256" key="3">
    <source>
        <dbReference type="ARBA" id="ARBA00023237"/>
    </source>
</evidence>
<dbReference type="InterPro" id="IPR005565">
    <property type="entry name" value="Hemolysn_activator_HlyB_C"/>
</dbReference>
<protein>
    <submittedName>
        <fullName evidence="8">BamA/TamA family outer membrane protein</fullName>
    </submittedName>
</protein>
<feature type="compositionally biased region" description="Polar residues" evidence="4">
    <location>
        <begin position="261"/>
        <end position="272"/>
    </location>
</feature>
<keyword evidence="9" id="KW-1185">Reference proteome</keyword>
<accession>A0ABV0KP41</accession>
<keyword evidence="3" id="KW-0998">Cell outer membrane</keyword>
<evidence type="ECO:0000256" key="1">
    <source>
        <dbReference type="ARBA" id="ARBA00022452"/>
    </source>
</evidence>
<gene>
    <name evidence="8" type="ORF">NDI38_21180</name>
</gene>
<proteinExistence type="predicted"/>
<evidence type="ECO:0000313" key="9">
    <source>
        <dbReference type="Proteomes" id="UP001476950"/>
    </source>
</evidence>
<name>A0ABV0KP41_9CYAN</name>
<dbReference type="Gene3D" id="3.10.20.310">
    <property type="entry name" value="membrane protein fhac"/>
    <property type="match status" value="1"/>
</dbReference>
<keyword evidence="1" id="KW-1134">Transmembrane beta strand</keyword>
<dbReference type="InterPro" id="IPR051544">
    <property type="entry name" value="TPS_OM_transporter"/>
</dbReference>
<feature type="compositionally biased region" description="Polar residues" evidence="4">
    <location>
        <begin position="190"/>
        <end position="217"/>
    </location>
</feature>
<feature type="region of interest" description="Disordered" evidence="4">
    <location>
        <begin position="72"/>
        <end position="129"/>
    </location>
</feature>
<evidence type="ECO:0000259" key="7">
    <source>
        <dbReference type="Pfam" id="PF08479"/>
    </source>
</evidence>
<feature type="domain" description="Polypeptide-transport-associated ShlB-type" evidence="7">
    <location>
        <begin position="351"/>
        <end position="399"/>
    </location>
</feature>
<dbReference type="PANTHER" id="PTHR34597">
    <property type="entry name" value="SLR1661 PROTEIN"/>
    <property type="match status" value="1"/>
</dbReference>
<feature type="transmembrane region" description="Helical" evidence="5">
    <location>
        <begin position="39"/>
        <end position="61"/>
    </location>
</feature>
<feature type="compositionally biased region" description="Polar residues" evidence="4">
    <location>
        <begin position="75"/>
        <end position="84"/>
    </location>
</feature>